<evidence type="ECO:0000259" key="2">
    <source>
        <dbReference type="PROSITE" id="PS50110"/>
    </source>
</evidence>
<evidence type="ECO:0000256" key="1">
    <source>
        <dbReference type="PROSITE-ProRule" id="PRU00169"/>
    </source>
</evidence>
<evidence type="ECO:0000259" key="3">
    <source>
        <dbReference type="PROSITE" id="PS50930"/>
    </source>
</evidence>
<feature type="domain" description="Response regulatory" evidence="2">
    <location>
        <begin position="2"/>
        <end position="114"/>
    </location>
</feature>
<dbReference type="GO" id="GO:0003677">
    <property type="term" value="F:DNA binding"/>
    <property type="evidence" value="ECO:0007669"/>
    <property type="project" value="InterPro"/>
</dbReference>
<dbReference type="EMBL" id="JMIH01000034">
    <property type="protein sequence ID" value="KEO71913.1"/>
    <property type="molecule type" value="Genomic_DNA"/>
</dbReference>
<dbReference type="Gene3D" id="3.40.50.2300">
    <property type="match status" value="1"/>
</dbReference>
<dbReference type="AlphaFoldDB" id="A0A074KWC5"/>
<dbReference type="SMART" id="SM00448">
    <property type="entry name" value="REC"/>
    <property type="match status" value="1"/>
</dbReference>
<organism evidence="4 5">
    <name type="scientific">Anditalea andensis</name>
    <dbReference type="NCBI Taxonomy" id="1048983"/>
    <lineage>
        <taxon>Bacteria</taxon>
        <taxon>Pseudomonadati</taxon>
        <taxon>Bacteroidota</taxon>
        <taxon>Cytophagia</taxon>
        <taxon>Cytophagales</taxon>
        <taxon>Cytophagaceae</taxon>
        <taxon>Anditalea</taxon>
    </lineage>
</organism>
<keyword evidence="1" id="KW-0597">Phosphoprotein</keyword>
<sequence length="230" mass="26489">MKCIVIDDERIARQGLIEFIKEFDYLEIVGDYANAKLALANTQMESIDLIFLDIQMPSLNGLDFAKLISDHQIMIIFTTAFPEYALEGYQFNAVGYLLKPIFFDSFSQAVQKAKKLWDLSNPQEISSNHFFIRENGQMISIDMENLTYISGLQNYIELNMATGIRHLVHQTLKSIIEELPKNVFVQIHKSYIVNIRHISKIDGALLFIGNKSLPVSRDRRKNLLNLLQQM</sequence>
<evidence type="ECO:0000313" key="5">
    <source>
        <dbReference type="Proteomes" id="UP000027821"/>
    </source>
</evidence>
<dbReference type="Pfam" id="PF00072">
    <property type="entry name" value="Response_reg"/>
    <property type="match status" value="1"/>
</dbReference>
<dbReference type="PROSITE" id="PS50110">
    <property type="entry name" value="RESPONSE_REGULATORY"/>
    <property type="match status" value="1"/>
</dbReference>
<name>A0A074KWC5_9BACT</name>
<evidence type="ECO:0008006" key="6">
    <source>
        <dbReference type="Google" id="ProtNLM"/>
    </source>
</evidence>
<dbReference type="InterPro" id="IPR001789">
    <property type="entry name" value="Sig_transdc_resp-reg_receiver"/>
</dbReference>
<comment type="caution">
    <text evidence="4">The sequence shown here is derived from an EMBL/GenBank/DDBJ whole genome shotgun (WGS) entry which is preliminary data.</text>
</comment>
<proteinExistence type="predicted"/>
<protein>
    <recommendedName>
        <fullName evidence="6">LytTR family transcriptional regulator</fullName>
    </recommendedName>
</protein>
<dbReference type="Proteomes" id="UP000027821">
    <property type="component" value="Unassembled WGS sequence"/>
</dbReference>
<dbReference type="STRING" id="1048983.EL17_20570"/>
<dbReference type="RefSeq" id="WP_035078900.1">
    <property type="nucleotide sequence ID" value="NZ_JMIH01000034.1"/>
</dbReference>
<gene>
    <name evidence="4" type="ORF">EL17_20570</name>
</gene>
<dbReference type="PANTHER" id="PTHR37299:SF1">
    <property type="entry name" value="STAGE 0 SPORULATION PROTEIN A HOMOLOG"/>
    <property type="match status" value="1"/>
</dbReference>
<reference evidence="4 5" key="1">
    <citation type="submission" date="2014-04" db="EMBL/GenBank/DDBJ databases">
        <title>Characterization and application of a salt tolerant electro-active bacterium.</title>
        <authorList>
            <person name="Yang L."/>
            <person name="Wei S."/>
            <person name="Tay Q.X.M."/>
        </authorList>
    </citation>
    <scope>NUCLEOTIDE SEQUENCE [LARGE SCALE GENOMIC DNA]</scope>
    <source>
        <strain evidence="4 5">LY1</strain>
    </source>
</reference>
<accession>A0A074KWC5</accession>
<dbReference type="PROSITE" id="PS50930">
    <property type="entry name" value="HTH_LYTTR"/>
    <property type="match status" value="1"/>
</dbReference>
<dbReference type="Gene3D" id="2.40.50.1020">
    <property type="entry name" value="LytTr DNA-binding domain"/>
    <property type="match status" value="1"/>
</dbReference>
<dbReference type="GO" id="GO:0000156">
    <property type="term" value="F:phosphorelay response regulator activity"/>
    <property type="evidence" value="ECO:0007669"/>
    <property type="project" value="InterPro"/>
</dbReference>
<dbReference type="SMART" id="SM00850">
    <property type="entry name" value="LytTR"/>
    <property type="match status" value="1"/>
</dbReference>
<dbReference type="PANTHER" id="PTHR37299">
    <property type="entry name" value="TRANSCRIPTIONAL REGULATOR-RELATED"/>
    <property type="match status" value="1"/>
</dbReference>
<dbReference type="eggNOG" id="COG3279">
    <property type="taxonomic scope" value="Bacteria"/>
</dbReference>
<dbReference type="InterPro" id="IPR011006">
    <property type="entry name" value="CheY-like_superfamily"/>
</dbReference>
<dbReference type="InterPro" id="IPR046947">
    <property type="entry name" value="LytR-like"/>
</dbReference>
<feature type="modified residue" description="4-aspartylphosphate" evidence="1">
    <location>
        <position position="53"/>
    </location>
</feature>
<dbReference type="OrthoDB" id="1646880at2"/>
<dbReference type="SUPFAM" id="SSF52172">
    <property type="entry name" value="CheY-like"/>
    <property type="match status" value="1"/>
</dbReference>
<dbReference type="InterPro" id="IPR007492">
    <property type="entry name" value="LytTR_DNA-bd_dom"/>
</dbReference>
<dbReference type="Pfam" id="PF04397">
    <property type="entry name" value="LytTR"/>
    <property type="match status" value="1"/>
</dbReference>
<feature type="domain" description="HTH LytTR-type" evidence="3">
    <location>
        <begin position="130"/>
        <end position="229"/>
    </location>
</feature>
<evidence type="ECO:0000313" key="4">
    <source>
        <dbReference type="EMBL" id="KEO71913.1"/>
    </source>
</evidence>
<keyword evidence="5" id="KW-1185">Reference proteome</keyword>